<evidence type="ECO:0000313" key="4">
    <source>
        <dbReference type="Proteomes" id="UP000324162"/>
    </source>
</evidence>
<feature type="repeat" description="TPR" evidence="1">
    <location>
        <begin position="351"/>
        <end position="384"/>
    </location>
</feature>
<dbReference type="InterPro" id="IPR019734">
    <property type="entry name" value="TPR_rpt"/>
</dbReference>
<protein>
    <submittedName>
        <fullName evidence="3">Tetratricopeptide repeat protein</fullName>
    </submittedName>
</protein>
<dbReference type="RefSeq" id="WP_149614392.1">
    <property type="nucleotide sequence ID" value="NZ_SEUK01000050.1"/>
</dbReference>
<dbReference type="PANTHER" id="PTHR23082">
    <property type="entry name" value="TRANSCRIPTION INITIATION FACTOR IIIC TFIIIC , POLYPEPTIDE 3-RELATED"/>
    <property type="match status" value="1"/>
</dbReference>
<accession>A0AB73BFX7</accession>
<dbReference type="InterPro" id="IPR039340">
    <property type="entry name" value="Tfc4/TFIIIC-102/Sfc4"/>
</dbReference>
<keyword evidence="2" id="KW-0732">Signal</keyword>
<evidence type="ECO:0000256" key="2">
    <source>
        <dbReference type="SAM" id="SignalP"/>
    </source>
</evidence>
<evidence type="ECO:0000313" key="3">
    <source>
        <dbReference type="EMBL" id="KAA1159707.1"/>
    </source>
</evidence>
<sequence length="487" mass="53963">MNVIKTLKPFTHALLTTLMCSLPLLAVGNVNANTVSTPLKVILSPSDPTWQLAINNKLLSPTEMLIEPTERGFARQVQPLLQAGNYNEVAALFKNRDLTQDSTALNLLRAQVLLTLKEFDNAENAYLACLKAAPNLVKAHQGLSLLYMQQANYNKAQTHLVQSIEQGQADAQSYAQLAYIHVQHSQPWSAVAAYRQALMLAPETPQYQQGLLFALIESGDLNQANALLKELLNKTPDNAQLWLQRAQIALQLEQNKKALAAIEVALKLNPKDTSNQLLAAQLHLSEGSTERAVSLLKQGLKHATKQQQVEVINTTMQTLGWLVSQQKWDLAKELIGSAKRLTKQLPRDEQAQFSVYSAQIAMQQGNTKRALKSLNNALKINPNLGDALLSLASIYRSKGQLTQAKLMYVRAQALPDYQLSAWLGLSQIAIDSKDYSSALKHLRKALQANPQRQDLITNIRALENIVRQEGEVYSFNVSKPGVYISSH</sequence>
<name>A0AB73BFX7_9GAMM</name>
<proteinExistence type="predicted"/>
<gene>
    <name evidence="3" type="ORF">EU508_11265</name>
</gene>
<dbReference type="GO" id="GO:0006383">
    <property type="term" value="P:transcription by RNA polymerase III"/>
    <property type="evidence" value="ECO:0007669"/>
    <property type="project" value="InterPro"/>
</dbReference>
<comment type="caution">
    <text evidence="3">The sequence shown here is derived from an EMBL/GenBank/DDBJ whole genome shotgun (WGS) entry which is preliminary data.</text>
</comment>
<dbReference type="InterPro" id="IPR011990">
    <property type="entry name" value="TPR-like_helical_dom_sf"/>
</dbReference>
<dbReference type="Pfam" id="PF13429">
    <property type="entry name" value="TPR_15"/>
    <property type="match status" value="1"/>
</dbReference>
<dbReference type="GO" id="GO:0000127">
    <property type="term" value="C:transcription factor TFIIIC complex"/>
    <property type="evidence" value="ECO:0007669"/>
    <property type="project" value="TreeGrafter"/>
</dbReference>
<reference evidence="3 4" key="1">
    <citation type="submission" date="2019-01" db="EMBL/GenBank/DDBJ databases">
        <title>Genome sequences of marine Pseudoalteromonas species.</title>
        <authorList>
            <person name="Boraston A.B."/>
            <person name="Hehemann J.-H."/>
            <person name="Vickers C.J."/>
            <person name="Salama-Alber O."/>
            <person name="Abe K."/>
            <person name="Hettle A.J."/>
        </authorList>
    </citation>
    <scope>NUCLEOTIDE SEQUENCE [LARGE SCALE GENOMIC DNA]</scope>
    <source>
        <strain evidence="3 4">PS42</strain>
    </source>
</reference>
<feature type="signal peptide" evidence="2">
    <location>
        <begin position="1"/>
        <end position="32"/>
    </location>
</feature>
<keyword evidence="1" id="KW-0802">TPR repeat</keyword>
<dbReference type="EMBL" id="SEUK01000050">
    <property type="protein sequence ID" value="KAA1159707.1"/>
    <property type="molecule type" value="Genomic_DNA"/>
</dbReference>
<feature type="repeat" description="TPR" evidence="1">
    <location>
        <begin position="171"/>
        <end position="204"/>
    </location>
</feature>
<dbReference type="Pfam" id="PF14559">
    <property type="entry name" value="TPR_19"/>
    <property type="match status" value="1"/>
</dbReference>
<dbReference type="Pfam" id="PF13181">
    <property type="entry name" value="TPR_8"/>
    <property type="match status" value="1"/>
</dbReference>
<feature type="repeat" description="TPR" evidence="1">
    <location>
        <begin position="419"/>
        <end position="452"/>
    </location>
</feature>
<dbReference type="AlphaFoldDB" id="A0AB73BFX7"/>
<dbReference type="Gene3D" id="1.25.40.10">
    <property type="entry name" value="Tetratricopeptide repeat domain"/>
    <property type="match status" value="3"/>
</dbReference>
<feature type="chain" id="PRO_5044490431" evidence="2">
    <location>
        <begin position="33"/>
        <end position="487"/>
    </location>
</feature>
<organism evidence="3 4">
    <name type="scientific">Pseudoalteromonas fuliginea</name>
    <dbReference type="NCBI Taxonomy" id="1872678"/>
    <lineage>
        <taxon>Bacteria</taxon>
        <taxon>Pseudomonadati</taxon>
        <taxon>Pseudomonadota</taxon>
        <taxon>Gammaproteobacteria</taxon>
        <taxon>Alteromonadales</taxon>
        <taxon>Pseudoalteromonadaceae</taxon>
        <taxon>Pseudoalteromonas</taxon>
    </lineage>
</organism>
<dbReference type="SUPFAM" id="SSF48452">
    <property type="entry name" value="TPR-like"/>
    <property type="match status" value="1"/>
</dbReference>
<dbReference type="PROSITE" id="PS50005">
    <property type="entry name" value="TPR"/>
    <property type="match status" value="4"/>
</dbReference>
<dbReference type="Proteomes" id="UP000324162">
    <property type="component" value="Unassembled WGS sequence"/>
</dbReference>
<dbReference type="PANTHER" id="PTHR23082:SF0">
    <property type="entry name" value="GENERAL TRANSCRIPTION FACTOR 3C POLYPEPTIDE 3"/>
    <property type="match status" value="1"/>
</dbReference>
<feature type="repeat" description="TPR" evidence="1">
    <location>
        <begin position="239"/>
        <end position="272"/>
    </location>
</feature>
<dbReference type="SMART" id="SM00028">
    <property type="entry name" value="TPR"/>
    <property type="match status" value="7"/>
</dbReference>
<evidence type="ECO:0000256" key="1">
    <source>
        <dbReference type="PROSITE-ProRule" id="PRU00339"/>
    </source>
</evidence>